<accession>A0ABT7XHN8</accession>
<dbReference type="Gene3D" id="1.25.40.10">
    <property type="entry name" value="Tetratricopeptide repeat domain"/>
    <property type="match status" value="1"/>
</dbReference>
<evidence type="ECO:0000256" key="1">
    <source>
        <dbReference type="SAM" id="MobiDB-lite"/>
    </source>
</evidence>
<evidence type="ECO:0000313" key="4">
    <source>
        <dbReference type="Proteomes" id="UP001168540"/>
    </source>
</evidence>
<sequence length="136" mass="14440">MRSFPFVRPTLVLLLALSAASLYAADASAPVALDPLAVARAQYWKSPYDPAAINDLALRLVEAGDTESARVLLYRAVRIAPDRQDIRANLLRLEASSRRVGSAPGGEASAPAMGAAKPSATSRVDELPPLWPLPAH</sequence>
<gene>
    <name evidence="3" type="ORF">QU481_00095</name>
</gene>
<dbReference type="EMBL" id="JAUEDK010000001">
    <property type="protein sequence ID" value="MDN0073300.1"/>
    <property type="molecule type" value="Genomic_DNA"/>
</dbReference>
<evidence type="ECO:0000313" key="3">
    <source>
        <dbReference type="EMBL" id="MDN0073300.1"/>
    </source>
</evidence>
<keyword evidence="2" id="KW-0732">Signal</keyword>
<keyword evidence="4" id="KW-1185">Reference proteome</keyword>
<dbReference type="RefSeq" id="WP_289827820.1">
    <property type="nucleotide sequence ID" value="NZ_JAUEDK010000001.1"/>
</dbReference>
<comment type="caution">
    <text evidence="3">The sequence shown here is derived from an EMBL/GenBank/DDBJ whole genome shotgun (WGS) entry which is preliminary data.</text>
</comment>
<feature type="region of interest" description="Disordered" evidence="1">
    <location>
        <begin position="97"/>
        <end position="136"/>
    </location>
</feature>
<dbReference type="SUPFAM" id="SSF48452">
    <property type="entry name" value="TPR-like"/>
    <property type="match status" value="1"/>
</dbReference>
<evidence type="ECO:0000256" key="2">
    <source>
        <dbReference type="SAM" id="SignalP"/>
    </source>
</evidence>
<protein>
    <recommendedName>
        <fullName evidence="5">Tetratricopeptide repeat protein</fullName>
    </recommendedName>
</protein>
<organism evidence="3 4">
    <name type="scientific">Crenobacter oryzisoli</name>
    <dbReference type="NCBI Taxonomy" id="3056844"/>
    <lineage>
        <taxon>Bacteria</taxon>
        <taxon>Pseudomonadati</taxon>
        <taxon>Pseudomonadota</taxon>
        <taxon>Betaproteobacteria</taxon>
        <taxon>Neisseriales</taxon>
        <taxon>Neisseriaceae</taxon>
        <taxon>Crenobacter</taxon>
    </lineage>
</organism>
<feature type="signal peptide" evidence="2">
    <location>
        <begin position="1"/>
        <end position="24"/>
    </location>
</feature>
<name>A0ABT7XHN8_9NEIS</name>
<feature type="chain" id="PRO_5045054851" description="Tetratricopeptide repeat protein" evidence="2">
    <location>
        <begin position="25"/>
        <end position="136"/>
    </location>
</feature>
<feature type="compositionally biased region" description="Low complexity" evidence="1">
    <location>
        <begin position="101"/>
        <end position="120"/>
    </location>
</feature>
<evidence type="ECO:0008006" key="5">
    <source>
        <dbReference type="Google" id="ProtNLM"/>
    </source>
</evidence>
<dbReference type="Proteomes" id="UP001168540">
    <property type="component" value="Unassembled WGS sequence"/>
</dbReference>
<reference evidence="3" key="1">
    <citation type="submission" date="2023-06" db="EMBL/GenBank/DDBJ databases">
        <authorList>
            <person name="Zhang S."/>
        </authorList>
    </citation>
    <scope>NUCLEOTIDE SEQUENCE</scope>
    <source>
        <strain evidence="3">SG2303</strain>
    </source>
</reference>
<dbReference type="InterPro" id="IPR011990">
    <property type="entry name" value="TPR-like_helical_dom_sf"/>
</dbReference>
<proteinExistence type="predicted"/>